<proteinExistence type="predicted"/>
<dbReference type="AlphaFoldDB" id="A0A9W8UC97"/>
<protein>
    <submittedName>
        <fullName evidence="1">Uncharacterized protein</fullName>
    </submittedName>
</protein>
<dbReference type="Pfam" id="PF14388">
    <property type="entry name" value="DUF4419"/>
    <property type="match status" value="1"/>
</dbReference>
<dbReference type="PANTHER" id="PTHR31252">
    <property type="entry name" value="DUF4419 DOMAIN-CONTAINING PROTEIN"/>
    <property type="match status" value="1"/>
</dbReference>
<comment type="caution">
    <text evidence="1">The sequence shown here is derived from an EMBL/GenBank/DDBJ whole genome shotgun (WGS) entry which is preliminary data.</text>
</comment>
<dbReference type="Proteomes" id="UP001152130">
    <property type="component" value="Unassembled WGS sequence"/>
</dbReference>
<dbReference type="PANTHER" id="PTHR31252:SF11">
    <property type="entry name" value="DUF4419 DOMAIN-CONTAINING PROTEIN"/>
    <property type="match status" value="1"/>
</dbReference>
<evidence type="ECO:0000313" key="1">
    <source>
        <dbReference type="EMBL" id="KAJ4017675.1"/>
    </source>
</evidence>
<accession>A0A9W8UC97</accession>
<reference evidence="1" key="1">
    <citation type="submission" date="2022-10" db="EMBL/GenBank/DDBJ databases">
        <title>Fusarium specimens isolated from Avocado Roots.</title>
        <authorList>
            <person name="Stajich J."/>
            <person name="Roper C."/>
            <person name="Heimlech-Rivalta G."/>
        </authorList>
    </citation>
    <scope>NUCLEOTIDE SEQUENCE</scope>
    <source>
        <strain evidence="1">CF00143</strain>
    </source>
</reference>
<name>A0A9W8UC97_9HYPO</name>
<keyword evidence="2" id="KW-1185">Reference proteome</keyword>
<sequence length="255" mass="28404">MEMAKNVKEPTLRDWVLPSFSTTIDADRAVGSVLLMGAMQQYFSYTCMLTCGLPSVTLLGEATDYEDILSRLDKLEKMGEEPTRFAELLRPVVRKMILSFEQPANPDIKNFWNSIADMHNMSAFCFWNDEGKAQNGGWGCTLDGLSYPSVETQDIPGGFVTVPVKVIDHGKVHNFRMLSGSIGIQALPDYDYDPVAAKAYYEAREEYFDGEKQEGGSTGKKNVGFPGIQPVSGWMIYEDKDGMSVKKSILNMLGF</sequence>
<gene>
    <name evidence="1" type="ORF">NW766_003741</name>
</gene>
<dbReference type="InterPro" id="IPR025533">
    <property type="entry name" value="DUF4419"/>
</dbReference>
<evidence type="ECO:0000313" key="2">
    <source>
        <dbReference type="Proteomes" id="UP001152130"/>
    </source>
</evidence>
<organism evidence="1 2">
    <name type="scientific">Fusarium irregulare</name>
    <dbReference type="NCBI Taxonomy" id="2494466"/>
    <lineage>
        <taxon>Eukaryota</taxon>
        <taxon>Fungi</taxon>
        <taxon>Dikarya</taxon>
        <taxon>Ascomycota</taxon>
        <taxon>Pezizomycotina</taxon>
        <taxon>Sordariomycetes</taxon>
        <taxon>Hypocreomycetidae</taxon>
        <taxon>Hypocreales</taxon>
        <taxon>Nectriaceae</taxon>
        <taxon>Fusarium</taxon>
        <taxon>Fusarium incarnatum-equiseti species complex</taxon>
    </lineage>
</organism>
<dbReference type="EMBL" id="JAPDHF010000005">
    <property type="protein sequence ID" value="KAJ4017675.1"/>
    <property type="molecule type" value="Genomic_DNA"/>
</dbReference>